<dbReference type="EMBL" id="CP104064">
    <property type="protein sequence ID" value="WAH36021.1"/>
    <property type="molecule type" value="Genomic_DNA"/>
</dbReference>
<dbReference type="Gene3D" id="1.20.120.450">
    <property type="entry name" value="dinb family like domain"/>
    <property type="match status" value="1"/>
</dbReference>
<evidence type="ECO:0000256" key="2">
    <source>
        <dbReference type="ARBA" id="ARBA00022723"/>
    </source>
</evidence>
<accession>A0ABY6Z0Y2</accession>
<protein>
    <submittedName>
        <fullName evidence="3">DinB family protein</fullName>
    </submittedName>
</protein>
<keyword evidence="4" id="KW-1185">Reference proteome</keyword>
<comment type="similarity">
    <text evidence="1">Belongs to the DinB family.</text>
</comment>
<dbReference type="InterPro" id="IPR034660">
    <property type="entry name" value="DinB/YfiT-like"/>
</dbReference>
<dbReference type="Pfam" id="PF05163">
    <property type="entry name" value="DinB"/>
    <property type="match status" value="1"/>
</dbReference>
<dbReference type="Proteomes" id="UP001164803">
    <property type="component" value="Chromosome"/>
</dbReference>
<evidence type="ECO:0000313" key="3">
    <source>
        <dbReference type="EMBL" id="WAH36021.1"/>
    </source>
</evidence>
<evidence type="ECO:0000256" key="1">
    <source>
        <dbReference type="ARBA" id="ARBA00008635"/>
    </source>
</evidence>
<dbReference type="SUPFAM" id="SSF109854">
    <property type="entry name" value="DinB/YfiT-like putative metalloenzymes"/>
    <property type="match status" value="1"/>
</dbReference>
<dbReference type="PANTHER" id="PTHR37302:SF3">
    <property type="entry name" value="DAMAGE-INDUCIBLE PROTEIN DINB"/>
    <property type="match status" value="1"/>
</dbReference>
<keyword evidence="2" id="KW-0479">Metal-binding</keyword>
<sequence>MLTLFKYNWQVRDEWFDWCGQVPFEELIRTRIGGVGSILHTLFHVVDAEGSWIGALAGKPDPKPNFEDYMNVDKLRNLSHAFRDEVKPFLAHWTSALEDKTISVDWNPGDVFTYGEVARHVIAHEIHHVGQLSVWSRELGLQPVSANLIGRNL</sequence>
<proteinExistence type="inferred from homology"/>
<reference evidence="3" key="1">
    <citation type="submission" date="2022-08" db="EMBL/GenBank/DDBJ databases">
        <title>Alicyclobacillus dauci DSM2870, complete genome.</title>
        <authorList>
            <person name="Wang Q."/>
            <person name="Cai R."/>
            <person name="Wang Z."/>
        </authorList>
    </citation>
    <scope>NUCLEOTIDE SEQUENCE</scope>
    <source>
        <strain evidence="3">DSM 28700</strain>
    </source>
</reference>
<dbReference type="InterPro" id="IPR007837">
    <property type="entry name" value="DinB"/>
</dbReference>
<dbReference type="PANTHER" id="PTHR37302">
    <property type="entry name" value="SLR1116 PROTEIN"/>
    <property type="match status" value="1"/>
</dbReference>
<organism evidence="3 4">
    <name type="scientific">Alicyclobacillus dauci</name>
    <dbReference type="NCBI Taxonomy" id="1475485"/>
    <lineage>
        <taxon>Bacteria</taxon>
        <taxon>Bacillati</taxon>
        <taxon>Bacillota</taxon>
        <taxon>Bacilli</taxon>
        <taxon>Bacillales</taxon>
        <taxon>Alicyclobacillaceae</taxon>
        <taxon>Alicyclobacillus</taxon>
    </lineage>
</organism>
<evidence type="ECO:0000313" key="4">
    <source>
        <dbReference type="Proteomes" id="UP001164803"/>
    </source>
</evidence>
<name>A0ABY6Z0Y2_9BACL</name>
<dbReference type="RefSeq" id="WP_268043320.1">
    <property type="nucleotide sequence ID" value="NZ_CP104064.1"/>
</dbReference>
<gene>
    <name evidence="3" type="ORF">NZD86_17420</name>
</gene>